<gene>
    <name evidence="1" type="ORF">SODALDRAFT_133347</name>
</gene>
<dbReference type="AlphaFoldDB" id="A0A3N2PYM1"/>
<proteinExistence type="predicted"/>
<evidence type="ECO:0000313" key="2">
    <source>
        <dbReference type="Proteomes" id="UP000272025"/>
    </source>
</evidence>
<organism evidence="1 2">
    <name type="scientific">Sodiomyces alkalinus (strain CBS 110278 / VKM F-3762 / F11)</name>
    <name type="common">Alkaliphilic filamentous fungus</name>
    <dbReference type="NCBI Taxonomy" id="1314773"/>
    <lineage>
        <taxon>Eukaryota</taxon>
        <taxon>Fungi</taxon>
        <taxon>Dikarya</taxon>
        <taxon>Ascomycota</taxon>
        <taxon>Pezizomycotina</taxon>
        <taxon>Sordariomycetes</taxon>
        <taxon>Hypocreomycetidae</taxon>
        <taxon>Glomerellales</taxon>
        <taxon>Plectosphaerellaceae</taxon>
        <taxon>Sodiomyces</taxon>
    </lineage>
</organism>
<protein>
    <submittedName>
        <fullName evidence="1">Uncharacterized protein</fullName>
    </submittedName>
</protein>
<reference evidence="1 2" key="1">
    <citation type="journal article" date="2018" name="Mol. Ecol.">
        <title>The obligate alkalophilic soda-lake fungus Sodiomyces alkalinus has shifted to a protein diet.</title>
        <authorList>
            <person name="Grum-Grzhimaylo A.A."/>
            <person name="Falkoski D.L."/>
            <person name="van den Heuvel J."/>
            <person name="Valero-Jimenez C.A."/>
            <person name="Min B."/>
            <person name="Choi I.G."/>
            <person name="Lipzen A."/>
            <person name="Daum C.G."/>
            <person name="Aanen D.K."/>
            <person name="Tsang A."/>
            <person name="Henrissat B."/>
            <person name="Bilanenko E.N."/>
            <person name="de Vries R.P."/>
            <person name="van Kan J.A.L."/>
            <person name="Grigoriev I.V."/>
            <person name="Debets A.J.M."/>
        </authorList>
    </citation>
    <scope>NUCLEOTIDE SEQUENCE [LARGE SCALE GENOMIC DNA]</scope>
    <source>
        <strain evidence="1 2">F11</strain>
    </source>
</reference>
<dbReference type="GeneID" id="39575201"/>
<dbReference type="Proteomes" id="UP000272025">
    <property type="component" value="Unassembled WGS sequence"/>
</dbReference>
<accession>A0A3N2PYM1</accession>
<dbReference type="EMBL" id="ML119053">
    <property type="protein sequence ID" value="ROT39582.1"/>
    <property type="molecule type" value="Genomic_DNA"/>
</dbReference>
<sequence>MLYVRYAPVCMKNTPILLCHRLITSYSTQSKSQMEVEPGGRVVSHMSREILEECRNVKRVRRGDTPVPNPRNALRQGHSNCRNCTLAPRLAGYTTYCGVSLEIMVQSILWGSGPKGQQGRQLRNKTIKLIRFVRKCEMVDPSGVLSGPGYVRELGHNTACLFLPGSPR</sequence>
<evidence type="ECO:0000313" key="1">
    <source>
        <dbReference type="EMBL" id="ROT39582.1"/>
    </source>
</evidence>
<name>A0A3N2PYM1_SODAK</name>
<dbReference type="RefSeq" id="XP_028467388.1">
    <property type="nucleotide sequence ID" value="XM_028606723.1"/>
</dbReference>
<keyword evidence="2" id="KW-1185">Reference proteome</keyword>